<evidence type="ECO:0000256" key="4">
    <source>
        <dbReference type="ARBA" id="ARBA00022989"/>
    </source>
</evidence>
<evidence type="ECO:0000259" key="7">
    <source>
        <dbReference type="PROSITE" id="PS50850"/>
    </source>
</evidence>
<evidence type="ECO:0000256" key="1">
    <source>
        <dbReference type="ARBA" id="ARBA00004651"/>
    </source>
</evidence>
<dbReference type="InterPro" id="IPR036259">
    <property type="entry name" value="MFS_trans_sf"/>
</dbReference>
<sequence length="73" mass="7925">MKKKNYKWIALSCTTIGALFSVLSASTLMIALPVIMKDLNAGVGIIMWTIMGYMLSLTILVPSIGRIADMFGV</sequence>
<evidence type="ECO:0000256" key="2">
    <source>
        <dbReference type="ARBA" id="ARBA00022448"/>
    </source>
</evidence>
<evidence type="ECO:0000256" key="6">
    <source>
        <dbReference type="SAM" id="Phobius"/>
    </source>
</evidence>
<keyword evidence="2" id="KW-0813">Transport</keyword>
<dbReference type="RefSeq" id="WP_294182692.1">
    <property type="nucleotide sequence ID" value="NZ_JBGFFE010000012.1"/>
</dbReference>
<keyword evidence="4 6" id="KW-1133">Transmembrane helix</keyword>
<dbReference type="SUPFAM" id="SSF103473">
    <property type="entry name" value="MFS general substrate transporter"/>
    <property type="match status" value="1"/>
</dbReference>
<comment type="caution">
    <text evidence="8">The sequence shown here is derived from an EMBL/GenBank/DDBJ whole genome shotgun (WGS) entry which is preliminary data.</text>
</comment>
<comment type="subcellular location">
    <subcellularLocation>
        <location evidence="1">Cell membrane</location>
        <topology evidence="1">Multi-pass membrane protein</topology>
    </subcellularLocation>
</comment>
<protein>
    <recommendedName>
        <fullName evidence="7">Major facilitator superfamily (MFS) profile domain-containing protein</fullName>
    </recommendedName>
</protein>
<organism evidence="8 9">
    <name type="scientific">Clostridium lapidicellarium</name>
    <dbReference type="NCBI Taxonomy" id="3240931"/>
    <lineage>
        <taxon>Bacteria</taxon>
        <taxon>Bacillati</taxon>
        <taxon>Bacillota</taxon>
        <taxon>Clostridia</taxon>
        <taxon>Eubacteriales</taxon>
        <taxon>Clostridiaceae</taxon>
        <taxon>Clostridium</taxon>
    </lineage>
</organism>
<evidence type="ECO:0000313" key="9">
    <source>
        <dbReference type="Proteomes" id="UP001565220"/>
    </source>
</evidence>
<name>A0ABV4DX88_9CLOT</name>
<keyword evidence="9" id="KW-1185">Reference proteome</keyword>
<evidence type="ECO:0000256" key="5">
    <source>
        <dbReference type="ARBA" id="ARBA00023136"/>
    </source>
</evidence>
<dbReference type="InterPro" id="IPR020846">
    <property type="entry name" value="MFS_dom"/>
</dbReference>
<gene>
    <name evidence="8" type="ORF">AB8S09_09430</name>
</gene>
<evidence type="ECO:0000256" key="3">
    <source>
        <dbReference type="ARBA" id="ARBA00022692"/>
    </source>
</evidence>
<feature type="transmembrane region" description="Helical" evidence="6">
    <location>
        <begin position="41"/>
        <end position="61"/>
    </location>
</feature>
<accession>A0ABV4DX88</accession>
<evidence type="ECO:0000313" key="8">
    <source>
        <dbReference type="EMBL" id="MEY8763856.1"/>
    </source>
</evidence>
<keyword evidence="3 6" id="KW-0812">Transmembrane</keyword>
<dbReference type="Proteomes" id="UP001565220">
    <property type="component" value="Unassembled WGS sequence"/>
</dbReference>
<dbReference type="PROSITE" id="PS50850">
    <property type="entry name" value="MFS"/>
    <property type="match status" value="1"/>
</dbReference>
<dbReference type="EMBL" id="JBGFFE010000012">
    <property type="protein sequence ID" value="MEY8763856.1"/>
    <property type="molecule type" value="Genomic_DNA"/>
</dbReference>
<dbReference type="Gene3D" id="1.20.1720.10">
    <property type="entry name" value="Multidrug resistance protein D"/>
    <property type="match status" value="1"/>
</dbReference>
<feature type="domain" description="Major facilitator superfamily (MFS) profile" evidence="7">
    <location>
        <begin position="10"/>
        <end position="73"/>
    </location>
</feature>
<proteinExistence type="predicted"/>
<reference evidence="8 9" key="1">
    <citation type="submission" date="2024-08" db="EMBL/GenBank/DDBJ databases">
        <title>Clostridium lapicellarii sp. nov., and Clostridium renhuaiense sp. nov., two species isolated from the mud in a fermentation cellar used for producing sauce-flavour Chinese liquors.</title>
        <authorList>
            <person name="Yang F."/>
            <person name="Wang H."/>
            <person name="Chen L.Q."/>
            <person name="Zhou N."/>
            <person name="Lu J.J."/>
            <person name="Pu X.X."/>
            <person name="Wan B."/>
            <person name="Wang L."/>
            <person name="Liu S.J."/>
        </authorList>
    </citation>
    <scope>NUCLEOTIDE SEQUENCE [LARGE SCALE GENOMIC DNA]</scope>
    <source>
        <strain evidence="8 9">MT-113</strain>
    </source>
</reference>
<keyword evidence="5 6" id="KW-0472">Membrane</keyword>